<dbReference type="Proteomes" id="UP000009172">
    <property type="component" value="Unassembled WGS sequence"/>
</dbReference>
<protein>
    <submittedName>
        <fullName evidence="1">Uncharacterized protein</fullName>
    </submittedName>
</protein>
<organism evidence="1 2">
    <name type="scientific">Trichophyton tonsurans (strain CBS 112818)</name>
    <name type="common">Scalp ringworm fungus</name>
    <dbReference type="NCBI Taxonomy" id="647933"/>
    <lineage>
        <taxon>Eukaryota</taxon>
        <taxon>Fungi</taxon>
        <taxon>Dikarya</taxon>
        <taxon>Ascomycota</taxon>
        <taxon>Pezizomycotina</taxon>
        <taxon>Eurotiomycetes</taxon>
        <taxon>Eurotiomycetidae</taxon>
        <taxon>Onygenales</taxon>
        <taxon>Arthrodermataceae</taxon>
        <taxon>Trichophyton</taxon>
    </lineage>
</organism>
<gene>
    <name evidence="1" type="ORF">TESG_05363</name>
</gene>
<evidence type="ECO:0000313" key="2">
    <source>
        <dbReference type="Proteomes" id="UP000009172"/>
    </source>
</evidence>
<dbReference type="PANTHER" id="PTHR37535">
    <property type="entry name" value="FLUG DOMAIN PROTEIN"/>
    <property type="match status" value="1"/>
</dbReference>
<sequence length="507" mass="59160">MDSYIHKIWKAFTAEWARRTDIELPAHVINSGANWIKNEGELDTHIPINRDHAENDFVTLIHFQNLLTQLWENDWHIFRFPIYRVYLSSLLKLSRELVQAEDSVLRSPRHPMQEDISPLPLYLNPVLEPPAICLARGLFRDYKTADKILAINPPPNSPCIELRGLDGSRCNILNLPRRYDIHEHLRGLSLRRNPTLHQTLPAQLQHDLKKCPEYVKIESKIEDIKHQRELQNERRGFYSERSKLLDQELDKWQKQQILDCKPGAKDEDSSALSYLESFERVSHLMPERKRLSKLLFMPVPLRSPEGRQAIKDMVTLCQKGSAVSDHPALMLENADTEPNNDSLIEEYTSKLIKWLEAWDKVQKANTTQNLCTQPARVNSLEEALQREVHRNKALKVCLARKKLQIEKLQQTIEDRKNSTHAGMRLLQILEREVELLNQDLFKTRFFNDKLKNQNKNLQEVNRQTFLGIGEHKKLLEDLCVKLGIDFDKIMRDVVKEQSISLPAGWTQ</sequence>
<dbReference type="OrthoDB" id="10351160at2759"/>
<dbReference type="AlphaFoldDB" id="F2S2R0"/>
<dbReference type="HOGENOM" id="CLU_028133_0_0_1"/>
<keyword evidence="2" id="KW-1185">Reference proteome</keyword>
<reference evidence="2" key="1">
    <citation type="journal article" date="2012" name="MBio">
        <title>Comparative genome analysis of Trichophyton rubrum and related dermatophytes reveals candidate genes involved in infection.</title>
        <authorList>
            <person name="Martinez D.A."/>
            <person name="Oliver B.G."/>
            <person name="Graeser Y."/>
            <person name="Goldberg J.M."/>
            <person name="Li W."/>
            <person name="Martinez-Rossi N.M."/>
            <person name="Monod M."/>
            <person name="Shelest E."/>
            <person name="Barton R.C."/>
            <person name="Birch E."/>
            <person name="Brakhage A.A."/>
            <person name="Chen Z."/>
            <person name="Gurr S.J."/>
            <person name="Heiman D."/>
            <person name="Heitman J."/>
            <person name="Kosti I."/>
            <person name="Rossi A."/>
            <person name="Saif S."/>
            <person name="Samalova M."/>
            <person name="Saunders C.W."/>
            <person name="Shea T."/>
            <person name="Summerbell R.C."/>
            <person name="Xu J."/>
            <person name="Young S."/>
            <person name="Zeng Q."/>
            <person name="Birren B.W."/>
            <person name="Cuomo C.A."/>
            <person name="White T.C."/>
        </authorList>
    </citation>
    <scope>NUCLEOTIDE SEQUENCE [LARGE SCALE GENOMIC DNA]</scope>
    <source>
        <strain evidence="2">CBS 112818</strain>
    </source>
</reference>
<dbReference type="PANTHER" id="PTHR37535:SF3">
    <property type="entry name" value="FLUG DOMAIN-CONTAINING PROTEIN"/>
    <property type="match status" value="1"/>
</dbReference>
<evidence type="ECO:0000313" key="1">
    <source>
        <dbReference type="EMBL" id="EGD97859.1"/>
    </source>
</evidence>
<name>F2S2R0_TRIT1</name>
<accession>F2S2R0</accession>
<dbReference type="EMBL" id="GG698505">
    <property type="protein sequence ID" value="EGD97859.1"/>
    <property type="molecule type" value="Genomic_DNA"/>
</dbReference>
<proteinExistence type="predicted"/>